<dbReference type="Gene3D" id="1.25.10.10">
    <property type="entry name" value="Leucine-rich Repeat Variant"/>
    <property type="match status" value="2"/>
</dbReference>
<accession>A0A1S1V9V1</accession>
<gene>
    <name evidence="2" type="ORF">EUAN_02260</name>
</gene>
<dbReference type="OrthoDB" id="2112914at2"/>
<dbReference type="EMBL" id="MKIE01000001">
    <property type="protein sequence ID" value="OHW63362.1"/>
    <property type="molecule type" value="Genomic_DNA"/>
</dbReference>
<dbReference type="STRING" id="39480.EUAN_02260"/>
<dbReference type="Pfam" id="PF13646">
    <property type="entry name" value="HEAT_2"/>
    <property type="match status" value="1"/>
</dbReference>
<name>A0A1S1V9V1_9FIRM</name>
<keyword evidence="1" id="KW-1133">Transmembrane helix</keyword>
<feature type="transmembrane region" description="Helical" evidence="1">
    <location>
        <begin position="6"/>
        <end position="27"/>
    </location>
</feature>
<dbReference type="InterPro" id="IPR011989">
    <property type="entry name" value="ARM-like"/>
</dbReference>
<dbReference type="SUPFAM" id="SSF48371">
    <property type="entry name" value="ARM repeat"/>
    <property type="match status" value="1"/>
</dbReference>
<reference evidence="2 3" key="1">
    <citation type="submission" date="2016-09" db="EMBL/GenBank/DDBJ databases">
        <title>Genome sequence of Eubacterium angustum.</title>
        <authorList>
            <person name="Poehlein A."/>
            <person name="Daniel R."/>
        </authorList>
    </citation>
    <scope>NUCLEOTIDE SEQUENCE [LARGE SCALE GENOMIC DNA]</scope>
    <source>
        <strain evidence="2 3">DSM 1989</strain>
    </source>
</reference>
<organism evidence="2 3">
    <name type="scientific">Andreesenia angusta</name>
    <dbReference type="NCBI Taxonomy" id="39480"/>
    <lineage>
        <taxon>Bacteria</taxon>
        <taxon>Bacillati</taxon>
        <taxon>Bacillota</taxon>
        <taxon>Tissierellia</taxon>
        <taxon>Tissierellales</taxon>
        <taxon>Gottschalkiaceae</taxon>
        <taxon>Andreesenia</taxon>
    </lineage>
</organism>
<dbReference type="RefSeq" id="WP_071060791.1">
    <property type="nucleotide sequence ID" value="NZ_MKIE01000001.1"/>
</dbReference>
<evidence type="ECO:0000313" key="2">
    <source>
        <dbReference type="EMBL" id="OHW63362.1"/>
    </source>
</evidence>
<protein>
    <submittedName>
        <fullName evidence="2">HEAT repeat protein</fullName>
    </submittedName>
</protein>
<sequence length="385" mass="45004">MILKEYVKNLFFIMLAVNVIMFTFLLARKILYKEIERRRNEIKLVYEPKILSYIATGDRSGLSGDLGFLEKRVLKDMILQYSKVLKNGKKDDLIALLDRDKIVRSIRKKLESRDKWKRKIGAYEAGELNISEVARTLIDLVDGDEREQVYVASNALLKVGGPSYICRVLNRCLDEAIMEKSNMMYLIETIDEDIEDILLNLMRWDNLYLRTIALEACGRRQYRGILEWIFKGFEDSNKEIRISSLKGALSFKEFPYMEHFESLTRLVDDEAWEVRHFLAKNLKKVDDPRVIIMLKSLMKDENWSVRSSSGQSLLQKGDVGIEALVEMLDSEDRFAREKAREIVQREMLQNGLIGTIRSENLDLAVRLTEKMNITILEEFEEYEQN</sequence>
<evidence type="ECO:0000256" key="1">
    <source>
        <dbReference type="SAM" id="Phobius"/>
    </source>
</evidence>
<dbReference type="InterPro" id="IPR016024">
    <property type="entry name" value="ARM-type_fold"/>
</dbReference>
<keyword evidence="3" id="KW-1185">Reference proteome</keyword>
<keyword evidence="1" id="KW-0472">Membrane</keyword>
<keyword evidence="1" id="KW-0812">Transmembrane</keyword>
<evidence type="ECO:0000313" key="3">
    <source>
        <dbReference type="Proteomes" id="UP000180254"/>
    </source>
</evidence>
<dbReference type="AlphaFoldDB" id="A0A1S1V9V1"/>
<proteinExistence type="predicted"/>
<comment type="caution">
    <text evidence="2">The sequence shown here is derived from an EMBL/GenBank/DDBJ whole genome shotgun (WGS) entry which is preliminary data.</text>
</comment>
<dbReference type="Proteomes" id="UP000180254">
    <property type="component" value="Unassembled WGS sequence"/>
</dbReference>